<sequence>MTEEYSPIRTGGSLLLSWRLKNKSVLIVGGGDVASSRVIKALEADSLVILVCPENGLKDELKYRIQQKQIHKWIDREFETSDLDGVDMVLTAIDDPERSREICELCRERRIPVNVADVPQMCDFYFMSEHREGPLQVAVSTNGQGPKLANIIRRHIANNLPHGVDVAINAVGLLRQKVKQIDPDHTSSTKRMTWMSNICEEWSLEELQQLDEEKIEALMSFYVNNEVPEFSKFASGVSLRKNDTENNNTNSELYNDSMPIINIEEQKKKGRIILVGAGPGDPELLTYKATKALNSADVIVSDRLIPQAVFENITCEIRFAPAKSGITKSPDSQDLLQNWCLEALNEGKTVVRLKIGDPFLFGRGGEEVAFFREKGWDVEVIPGISCILSAPMAADVPVTYRGLSDQVLVTTGQGTKGRLPDLPPYNIMRTTVVLMAVGKASDLSRELLDKGYPPDLSAVFIENSNRPNQRIIKATVSTLGEVVEKEHVVAPSTLIIGRVVNRKEEYSDSEV</sequence>
<gene>
    <name evidence="1" type="ORF">ACOLOM_LOCUS5813</name>
</gene>
<name>A0ACA9MG84_9GLOM</name>
<dbReference type="Proteomes" id="UP000789525">
    <property type="component" value="Unassembled WGS sequence"/>
</dbReference>
<reference evidence="1" key="1">
    <citation type="submission" date="2021-06" db="EMBL/GenBank/DDBJ databases">
        <authorList>
            <person name="Kallberg Y."/>
            <person name="Tangrot J."/>
            <person name="Rosling A."/>
        </authorList>
    </citation>
    <scope>NUCLEOTIDE SEQUENCE</scope>
    <source>
        <strain evidence="1">CL356</strain>
    </source>
</reference>
<accession>A0ACA9MG84</accession>
<proteinExistence type="predicted"/>
<evidence type="ECO:0000313" key="2">
    <source>
        <dbReference type="Proteomes" id="UP000789525"/>
    </source>
</evidence>
<dbReference type="EMBL" id="CAJVPT010011136">
    <property type="protein sequence ID" value="CAG8576745.1"/>
    <property type="molecule type" value="Genomic_DNA"/>
</dbReference>
<evidence type="ECO:0000313" key="1">
    <source>
        <dbReference type="EMBL" id="CAG8576745.1"/>
    </source>
</evidence>
<keyword evidence="2" id="KW-1185">Reference proteome</keyword>
<organism evidence="1 2">
    <name type="scientific">Acaulospora colombiana</name>
    <dbReference type="NCBI Taxonomy" id="27376"/>
    <lineage>
        <taxon>Eukaryota</taxon>
        <taxon>Fungi</taxon>
        <taxon>Fungi incertae sedis</taxon>
        <taxon>Mucoromycota</taxon>
        <taxon>Glomeromycotina</taxon>
        <taxon>Glomeromycetes</taxon>
        <taxon>Diversisporales</taxon>
        <taxon>Acaulosporaceae</taxon>
        <taxon>Acaulospora</taxon>
    </lineage>
</organism>
<protein>
    <submittedName>
        <fullName evidence="1">15946_t:CDS:1</fullName>
    </submittedName>
</protein>
<comment type="caution">
    <text evidence="1">The sequence shown here is derived from an EMBL/GenBank/DDBJ whole genome shotgun (WGS) entry which is preliminary data.</text>
</comment>